<evidence type="ECO:0000256" key="1">
    <source>
        <dbReference type="SAM" id="MobiDB-lite"/>
    </source>
</evidence>
<sequence>MDWYERKAVKEEWKLCFSRIEINPESDHNPVGCGRNDSRRRAKGNDDTRLHPQPPPHVTMFRLTFSVLRSLLPVPRHEMRDVSSLIQSEVFDKRSEQNRPIDPIVSHRQLRYG</sequence>
<protein>
    <submittedName>
        <fullName evidence="2">Bm8572</fullName>
    </submittedName>
</protein>
<dbReference type="AlphaFoldDB" id="A0A1I9GC59"/>
<proteinExistence type="predicted"/>
<feature type="region of interest" description="Disordered" evidence="1">
    <location>
        <begin position="90"/>
        <end position="113"/>
    </location>
</feature>
<evidence type="ECO:0000313" key="2">
    <source>
        <dbReference type="EMBL" id="CRZ22495.1"/>
    </source>
</evidence>
<organism evidence="2">
    <name type="scientific">Brugia malayi</name>
    <name type="common">Filarial nematode worm</name>
    <dbReference type="NCBI Taxonomy" id="6279"/>
    <lineage>
        <taxon>Eukaryota</taxon>
        <taxon>Metazoa</taxon>
        <taxon>Ecdysozoa</taxon>
        <taxon>Nematoda</taxon>
        <taxon>Chromadorea</taxon>
        <taxon>Rhabditida</taxon>
        <taxon>Spirurina</taxon>
        <taxon>Spiruromorpha</taxon>
        <taxon>Filarioidea</taxon>
        <taxon>Onchocercidae</taxon>
        <taxon>Brugia</taxon>
    </lineage>
</organism>
<feature type="compositionally biased region" description="Basic and acidic residues" evidence="1">
    <location>
        <begin position="90"/>
        <end position="99"/>
    </location>
</feature>
<feature type="region of interest" description="Disordered" evidence="1">
    <location>
        <begin position="23"/>
        <end position="56"/>
    </location>
</feature>
<gene>
    <name evidence="2" type="primary">Bm8572</name>
    <name evidence="2" type="ORF">BM_Bm8572</name>
</gene>
<name>A0A1I9GC59_BRUMA</name>
<feature type="compositionally biased region" description="Basic and acidic residues" evidence="1">
    <location>
        <begin position="36"/>
        <end position="50"/>
    </location>
</feature>
<dbReference type="EMBL" id="LN856451">
    <property type="protein sequence ID" value="CRZ22495.1"/>
    <property type="molecule type" value="Genomic_DNA"/>
</dbReference>
<reference evidence="2" key="1">
    <citation type="journal article" date="2007" name="Science">
        <title>Draft genome of the filarial nematode parasite Brugia malayi.</title>
        <authorList>
            <person name="Ghedin E."/>
            <person name="Wang S."/>
            <person name="Spiro D."/>
            <person name="Caler E."/>
            <person name="Zhao Q."/>
            <person name="Crabtree J."/>
            <person name="Allen J.E."/>
            <person name="Delcher A.L."/>
            <person name="Guiliano D.B."/>
            <person name="Miranda-Saavedra D."/>
            <person name="Angiuoli S.V."/>
            <person name="Creasy T."/>
            <person name="Amedeo P."/>
            <person name="Haas B."/>
            <person name="El-Sayed N.M."/>
            <person name="Wortman J.R."/>
            <person name="Feldblyum T."/>
            <person name="Tallon L."/>
            <person name="Schatz M."/>
            <person name="Shumway M."/>
            <person name="Koo H."/>
            <person name="Salzberg S.L."/>
            <person name="Schobel S."/>
            <person name="Pertea M."/>
            <person name="Pop M."/>
            <person name="White O."/>
            <person name="Barton G.J."/>
            <person name="Carlow C.K."/>
            <person name="Crawford M.J."/>
            <person name="Daub J."/>
            <person name="Dimmic M.W."/>
            <person name="Estes C.F."/>
            <person name="Foster J.M."/>
            <person name="Ganatra M."/>
            <person name="Gregory W.F."/>
            <person name="Johnson N.M."/>
            <person name="Jin J."/>
            <person name="Komuniecki R."/>
            <person name="Korf I."/>
            <person name="Kumar S."/>
            <person name="Laney S."/>
            <person name="Li B.W."/>
            <person name="Li W."/>
            <person name="Lindblom T.H."/>
            <person name="Lustigman S."/>
            <person name="Ma D."/>
            <person name="Maina C.V."/>
            <person name="Martin D.M."/>
            <person name="McCarter J.P."/>
            <person name="McReynolds L."/>
            <person name="Mitreva M."/>
            <person name="Nutman T.B."/>
            <person name="Parkinson J."/>
            <person name="Peregrin-Alvarez J.M."/>
            <person name="Poole C."/>
            <person name="Ren Q."/>
            <person name="Saunders L."/>
            <person name="Sluder A.E."/>
            <person name="Smith K."/>
            <person name="Stanke M."/>
            <person name="Unnasch T.R."/>
            <person name="Ware J."/>
            <person name="Wei A.D."/>
            <person name="Weil G."/>
            <person name="Williams D.J."/>
            <person name="Zhang Y."/>
            <person name="Williams S.A."/>
            <person name="Fraser-Liggett C."/>
            <person name="Slatko B."/>
            <person name="Blaxter M.L."/>
            <person name="Scott A.L."/>
        </authorList>
    </citation>
    <scope>NUCLEOTIDE SEQUENCE</scope>
    <source>
        <strain evidence="2">FR3</strain>
    </source>
</reference>
<accession>A0A1I9GC59</accession>
<reference evidence="2" key="2">
    <citation type="submission" date="2012-12" db="EMBL/GenBank/DDBJ databases">
        <authorList>
            <consortium name="WormBase Consortium"/>
            <person name="Ghedin E."/>
            <person name="Paulini M."/>
        </authorList>
    </citation>
    <scope>NUCLEOTIDE SEQUENCE</scope>
    <source>
        <strain evidence="2">FR3</strain>
    </source>
</reference>